<comment type="caution">
    <text evidence="6">The sequence shown here is derived from an EMBL/GenBank/DDBJ whole genome shotgun (WGS) entry which is preliminary data.</text>
</comment>
<dbReference type="Proteomes" id="UP000196560">
    <property type="component" value="Unassembled WGS sequence"/>
</dbReference>
<dbReference type="PANTHER" id="PTHR43649:SF33">
    <property type="entry name" value="POLYGALACTURONAN_RHAMNOGALACTURONAN-BINDING PROTEIN YTCQ"/>
    <property type="match status" value="1"/>
</dbReference>
<evidence type="ECO:0000256" key="5">
    <source>
        <dbReference type="ARBA" id="ARBA00023288"/>
    </source>
</evidence>
<reference evidence="7" key="1">
    <citation type="submission" date="2017-04" db="EMBL/GenBank/DDBJ databases">
        <title>Function of individual gut microbiota members based on whole genome sequencing of pure cultures obtained from chicken caecum.</title>
        <authorList>
            <person name="Medvecky M."/>
            <person name="Cejkova D."/>
            <person name="Polansky O."/>
            <person name="Karasova D."/>
            <person name="Kubasova T."/>
            <person name="Cizek A."/>
            <person name="Rychlik I."/>
        </authorList>
    </citation>
    <scope>NUCLEOTIDE SEQUENCE [LARGE SCALE GENOMIC DNA]</scope>
    <source>
        <strain evidence="7">An70</strain>
    </source>
</reference>
<dbReference type="InterPro" id="IPR006311">
    <property type="entry name" value="TAT_signal"/>
</dbReference>
<evidence type="ECO:0000313" key="7">
    <source>
        <dbReference type="Proteomes" id="UP000196560"/>
    </source>
</evidence>
<dbReference type="AlphaFoldDB" id="A0A1Y3U705"/>
<accession>A0A1Y3U705</accession>
<evidence type="ECO:0000256" key="2">
    <source>
        <dbReference type="ARBA" id="ARBA00022729"/>
    </source>
</evidence>
<protein>
    <submittedName>
        <fullName evidence="6">Sugar ABC transporter substrate-binding protein</fullName>
    </submittedName>
</protein>
<dbReference type="EMBL" id="NFHO01000001">
    <property type="protein sequence ID" value="OUN44561.1"/>
    <property type="molecule type" value="Genomic_DNA"/>
</dbReference>
<keyword evidence="2" id="KW-0732">Signal</keyword>
<keyword evidence="3" id="KW-0472">Membrane</keyword>
<proteinExistence type="predicted"/>
<dbReference type="STRING" id="1118060.GCA_000311845_00890"/>
<dbReference type="PANTHER" id="PTHR43649">
    <property type="entry name" value="ARABINOSE-BINDING PROTEIN-RELATED"/>
    <property type="match status" value="1"/>
</dbReference>
<evidence type="ECO:0000256" key="4">
    <source>
        <dbReference type="ARBA" id="ARBA00023139"/>
    </source>
</evidence>
<dbReference type="InterPro" id="IPR006059">
    <property type="entry name" value="SBP"/>
</dbReference>
<dbReference type="PROSITE" id="PS51257">
    <property type="entry name" value="PROKAR_LIPOPROTEIN"/>
    <property type="match status" value="1"/>
</dbReference>
<evidence type="ECO:0000256" key="1">
    <source>
        <dbReference type="ARBA" id="ARBA00022475"/>
    </source>
</evidence>
<dbReference type="PROSITE" id="PS51318">
    <property type="entry name" value="TAT"/>
    <property type="match status" value="1"/>
</dbReference>
<dbReference type="Pfam" id="PF01547">
    <property type="entry name" value="SBP_bac_1"/>
    <property type="match status" value="1"/>
</dbReference>
<dbReference type="SUPFAM" id="SSF53850">
    <property type="entry name" value="Periplasmic binding protein-like II"/>
    <property type="match status" value="1"/>
</dbReference>
<name>A0A1Y3U705_9ACTN</name>
<keyword evidence="7" id="KW-1185">Reference proteome</keyword>
<keyword evidence="1" id="KW-1003">Cell membrane</keyword>
<dbReference type="Gene3D" id="3.40.190.10">
    <property type="entry name" value="Periplasmic binding protein-like II"/>
    <property type="match status" value="2"/>
</dbReference>
<dbReference type="eggNOG" id="COG1653">
    <property type="taxonomic scope" value="Bacteria"/>
</dbReference>
<keyword evidence="4" id="KW-0564">Palmitate</keyword>
<organism evidence="6 7">
    <name type="scientific">Enorma massiliensis</name>
    <dbReference type="NCBI Taxonomy" id="1472761"/>
    <lineage>
        <taxon>Bacteria</taxon>
        <taxon>Bacillati</taxon>
        <taxon>Actinomycetota</taxon>
        <taxon>Coriobacteriia</taxon>
        <taxon>Coriobacteriales</taxon>
        <taxon>Coriobacteriaceae</taxon>
        <taxon>Enorma</taxon>
    </lineage>
</organism>
<dbReference type="RefSeq" id="WP_087185666.1">
    <property type="nucleotide sequence ID" value="NZ_CALUIC010000003.1"/>
</dbReference>
<evidence type="ECO:0000256" key="3">
    <source>
        <dbReference type="ARBA" id="ARBA00023136"/>
    </source>
</evidence>
<gene>
    <name evidence="6" type="ORF">B5G21_01085</name>
</gene>
<evidence type="ECO:0000313" key="6">
    <source>
        <dbReference type="EMBL" id="OUN44561.1"/>
    </source>
</evidence>
<keyword evidence="5" id="KW-0449">Lipoprotein</keyword>
<sequence length="427" mass="47890">MLTKPISRRSLLGLSAAGAASLMLGGCSETRSDGKTEVEFVSYKREAVSIFEALMAEFNESNDHIYLNFTSPNDAVTIMKTRFVREDYPDVVAIGGDASYADFVDSNILADMTEYPGMAQVQQAYQDIMKSVTYVPMDGIYGVPYIANAAGMLYNKDMFAEKGWDIPETWDEFIALCEEIKAEGEVLPLYLGFLDTWTILSPWNSILVDLVPQDHIRKVNAGEAKFADYYREPAEKLYQLLQYGEEGPFAYSYEDACTAFARGQSAMFPCGSFAVPQILSANPDMNVGLFAMPAADDPEDRLVVSGVDLCWNMTVANEDHRELVYEVIDFLNEPDNLQTYCDDQKAIPCIEGDFTLDPLFDDIQEFLDAGKVIDYPDHSYPSGMACDARLQAFLMDGDVDAFLENWDSLWQRYNKTVIRKVQEAAQE</sequence>
<dbReference type="InterPro" id="IPR050490">
    <property type="entry name" value="Bact_solute-bd_prot1"/>
</dbReference>